<protein>
    <submittedName>
        <fullName evidence="1">Uncharacterized protein</fullName>
    </submittedName>
</protein>
<evidence type="ECO:0000313" key="2">
    <source>
        <dbReference type="Proteomes" id="UP000265520"/>
    </source>
</evidence>
<sequence length="63" mass="6837">MARCAIHSAATSFLSGICALRNMEWRGAQLNQEAPKRVSGSCASRNMVWRGAPVENSSWIGIT</sequence>
<keyword evidence="2" id="KW-1185">Reference proteome</keyword>
<proteinExistence type="predicted"/>
<feature type="non-terminal residue" evidence="1">
    <location>
        <position position="63"/>
    </location>
</feature>
<dbReference type="Proteomes" id="UP000265520">
    <property type="component" value="Unassembled WGS sequence"/>
</dbReference>
<comment type="caution">
    <text evidence="1">The sequence shown here is derived from an EMBL/GenBank/DDBJ whole genome shotgun (WGS) entry which is preliminary data.</text>
</comment>
<dbReference type="AlphaFoldDB" id="A0A392RT80"/>
<dbReference type="EMBL" id="LXQA010271973">
    <property type="protein sequence ID" value="MCI39803.1"/>
    <property type="molecule type" value="Genomic_DNA"/>
</dbReference>
<accession>A0A392RT80</accession>
<name>A0A392RT80_9FABA</name>
<evidence type="ECO:0000313" key="1">
    <source>
        <dbReference type="EMBL" id="MCI39803.1"/>
    </source>
</evidence>
<organism evidence="1 2">
    <name type="scientific">Trifolium medium</name>
    <dbReference type="NCBI Taxonomy" id="97028"/>
    <lineage>
        <taxon>Eukaryota</taxon>
        <taxon>Viridiplantae</taxon>
        <taxon>Streptophyta</taxon>
        <taxon>Embryophyta</taxon>
        <taxon>Tracheophyta</taxon>
        <taxon>Spermatophyta</taxon>
        <taxon>Magnoliopsida</taxon>
        <taxon>eudicotyledons</taxon>
        <taxon>Gunneridae</taxon>
        <taxon>Pentapetalae</taxon>
        <taxon>rosids</taxon>
        <taxon>fabids</taxon>
        <taxon>Fabales</taxon>
        <taxon>Fabaceae</taxon>
        <taxon>Papilionoideae</taxon>
        <taxon>50 kb inversion clade</taxon>
        <taxon>NPAAA clade</taxon>
        <taxon>Hologalegina</taxon>
        <taxon>IRL clade</taxon>
        <taxon>Trifolieae</taxon>
        <taxon>Trifolium</taxon>
    </lineage>
</organism>
<reference evidence="1 2" key="1">
    <citation type="journal article" date="2018" name="Front. Plant Sci.">
        <title>Red Clover (Trifolium pratense) and Zigzag Clover (T. medium) - A Picture of Genomic Similarities and Differences.</title>
        <authorList>
            <person name="Dluhosova J."/>
            <person name="Istvanek J."/>
            <person name="Nedelnik J."/>
            <person name="Repkova J."/>
        </authorList>
    </citation>
    <scope>NUCLEOTIDE SEQUENCE [LARGE SCALE GENOMIC DNA]</scope>
    <source>
        <strain evidence="2">cv. 10/8</strain>
        <tissue evidence="1">Leaf</tissue>
    </source>
</reference>